<organism evidence="8 9">
    <name type="scientific">Marinitoga hydrogenitolerans (strain DSM 16785 / JCM 12826 / AT1271)</name>
    <dbReference type="NCBI Taxonomy" id="1122195"/>
    <lineage>
        <taxon>Bacteria</taxon>
        <taxon>Thermotogati</taxon>
        <taxon>Thermotogota</taxon>
        <taxon>Thermotogae</taxon>
        <taxon>Petrotogales</taxon>
        <taxon>Petrotogaceae</taxon>
        <taxon>Marinitoga</taxon>
    </lineage>
</organism>
<keyword evidence="2" id="KW-1003">Cell membrane</keyword>
<feature type="transmembrane region" description="Helical" evidence="6">
    <location>
        <begin position="83"/>
        <end position="106"/>
    </location>
</feature>
<evidence type="ECO:0000256" key="1">
    <source>
        <dbReference type="ARBA" id="ARBA00004651"/>
    </source>
</evidence>
<keyword evidence="9" id="KW-1185">Reference proteome</keyword>
<accession>A0A1M4Y105</accession>
<dbReference type="AlphaFoldDB" id="A0A1M4Y105"/>
<evidence type="ECO:0000256" key="3">
    <source>
        <dbReference type="ARBA" id="ARBA00022692"/>
    </source>
</evidence>
<dbReference type="InterPro" id="IPR011066">
    <property type="entry name" value="MscS_channel_C_sf"/>
</dbReference>
<reference evidence="8" key="1">
    <citation type="submission" date="2016-11" db="EMBL/GenBank/DDBJ databases">
        <authorList>
            <person name="Varghese N."/>
            <person name="Submissions S."/>
        </authorList>
    </citation>
    <scope>NUCLEOTIDE SEQUENCE [LARGE SCALE GENOMIC DNA]</scope>
    <source>
        <strain evidence="8">DSM 16785</strain>
    </source>
</reference>
<dbReference type="InterPro" id="IPR023408">
    <property type="entry name" value="MscS_beta-dom_sf"/>
</dbReference>
<dbReference type="InterPro" id="IPR006685">
    <property type="entry name" value="MscS_channel_2nd"/>
</dbReference>
<dbReference type="RefSeq" id="WP_072865168.1">
    <property type="nucleotide sequence ID" value="NZ_FQUI01000026.1"/>
</dbReference>
<comment type="subcellular location">
    <subcellularLocation>
        <location evidence="1">Cell membrane</location>
        <topology evidence="1">Multi-pass membrane protein</topology>
    </subcellularLocation>
</comment>
<feature type="transmembrane region" description="Helical" evidence="6">
    <location>
        <begin position="12"/>
        <end position="29"/>
    </location>
</feature>
<dbReference type="Pfam" id="PF00924">
    <property type="entry name" value="MS_channel_2nd"/>
    <property type="match status" value="1"/>
</dbReference>
<dbReference type="InterPro" id="IPR010920">
    <property type="entry name" value="LSM_dom_sf"/>
</dbReference>
<keyword evidence="3 6" id="KW-0812">Transmembrane</keyword>
<keyword evidence="5 6" id="KW-0472">Membrane</keyword>
<dbReference type="Proteomes" id="UP000184334">
    <property type="component" value="Unassembled WGS sequence"/>
</dbReference>
<proteinExistence type="predicted"/>
<dbReference type="SUPFAM" id="SSF50182">
    <property type="entry name" value="Sm-like ribonucleoproteins"/>
    <property type="match status" value="1"/>
</dbReference>
<evidence type="ECO:0000256" key="2">
    <source>
        <dbReference type="ARBA" id="ARBA00022475"/>
    </source>
</evidence>
<evidence type="ECO:0000256" key="6">
    <source>
        <dbReference type="SAM" id="Phobius"/>
    </source>
</evidence>
<dbReference type="Gene3D" id="2.30.30.60">
    <property type="match status" value="1"/>
</dbReference>
<keyword evidence="4 6" id="KW-1133">Transmembrane helix</keyword>
<evidence type="ECO:0000256" key="4">
    <source>
        <dbReference type="ARBA" id="ARBA00022989"/>
    </source>
</evidence>
<comment type="caution">
    <text evidence="8">The sequence shown here is derived from an EMBL/GenBank/DDBJ whole genome shotgun (WGS) entry which is preliminary data.</text>
</comment>
<sequence length="289" mass="33662">MNYINSFLSTYYGKKIIISFTIFFILYLLKKLNNTIVLKKIKETKTKYYWNKTSNYFIILIGALLIGRLWFEGFQSLSTFLGLFSAGLAIALRELITNFAGWIYIITKKPFIIGDRIEISDFAGDVIDISILNFTILEIKNWVNADQSTGRIIHIPNGIIFNQNLANYTKDFKFIWNEIPVLITFDSNWKKAKNILLNIAKKHAEHLSKEAEEKLKQAAAKYMIYYNKLTPIVYTSVKDNGVLLTIRYLIHPRKRRGSSHEIWESILEEFSNNEDINLAYPSQTIYLKK</sequence>
<dbReference type="Gene3D" id="1.10.287.1260">
    <property type="match status" value="1"/>
</dbReference>
<dbReference type="OrthoDB" id="9809206at2"/>
<dbReference type="GO" id="GO:0055085">
    <property type="term" value="P:transmembrane transport"/>
    <property type="evidence" value="ECO:0007669"/>
    <property type="project" value="InterPro"/>
</dbReference>
<dbReference type="GO" id="GO:0005886">
    <property type="term" value="C:plasma membrane"/>
    <property type="evidence" value="ECO:0007669"/>
    <property type="project" value="UniProtKB-SubCell"/>
</dbReference>
<evidence type="ECO:0000259" key="7">
    <source>
        <dbReference type="Pfam" id="PF00924"/>
    </source>
</evidence>
<feature type="domain" description="Mechanosensitive ion channel MscS" evidence="7">
    <location>
        <begin position="95"/>
        <end position="170"/>
    </location>
</feature>
<dbReference type="PANTHER" id="PTHR30566">
    <property type="entry name" value="YNAI-RELATED MECHANOSENSITIVE ION CHANNEL"/>
    <property type="match status" value="1"/>
</dbReference>
<gene>
    <name evidence="8" type="ORF">SAMN02745164_01570</name>
</gene>
<dbReference type="EMBL" id="FQUI01000026">
    <property type="protein sequence ID" value="SHE99350.1"/>
    <property type="molecule type" value="Genomic_DNA"/>
</dbReference>
<evidence type="ECO:0000313" key="9">
    <source>
        <dbReference type="Proteomes" id="UP000184334"/>
    </source>
</evidence>
<evidence type="ECO:0000313" key="8">
    <source>
        <dbReference type="EMBL" id="SHE99350.1"/>
    </source>
</evidence>
<feature type="transmembrane region" description="Helical" evidence="6">
    <location>
        <begin position="49"/>
        <end position="71"/>
    </location>
</feature>
<name>A0A1M4Y105_MARH1</name>
<dbReference type="SUPFAM" id="SSF82689">
    <property type="entry name" value="Mechanosensitive channel protein MscS (YggB), C-terminal domain"/>
    <property type="match status" value="1"/>
</dbReference>
<dbReference type="Gene3D" id="3.30.70.100">
    <property type="match status" value="1"/>
</dbReference>
<protein>
    <submittedName>
        <fullName evidence="8">Small-conductance mechanosensitive channel</fullName>
    </submittedName>
</protein>
<dbReference type="PANTHER" id="PTHR30566:SF5">
    <property type="entry name" value="MECHANOSENSITIVE ION CHANNEL PROTEIN 1, MITOCHONDRIAL-RELATED"/>
    <property type="match status" value="1"/>
</dbReference>
<evidence type="ECO:0000256" key="5">
    <source>
        <dbReference type="ARBA" id="ARBA00023136"/>
    </source>
</evidence>